<dbReference type="EMBL" id="AGNL01018732">
    <property type="protein sequence ID" value="EJK62627.1"/>
    <property type="molecule type" value="Genomic_DNA"/>
</dbReference>
<protein>
    <recommendedName>
        <fullName evidence="1">Helicase-associated domain-containing protein</fullName>
    </recommendedName>
</protein>
<dbReference type="InterPro" id="IPR005114">
    <property type="entry name" value="Helicase_assoc"/>
</dbReference>
<dbReference type="AlphaFoldDB" id="K0SWL4"/>
<comment type="caution">
    <text evidence="2">The sequence shown here is derived from an EMBL/GenBank/DDBJ whole genome shotgun (WGS) entry which is preliminary data.</text>
</comment>
<sequence length="110" mass="12639">MHNACHAIPRQNLEREAAASDFILEDDHERYTELAAYKKKYGHFVIFGDQGPPGLRQWVATQRYEYKHGRLSEKRTRILEGIGLDLSSVGFSKVNTRASPRPQWEKLPSA</sequence>
<keyword evidence="3" id="KW-1185">Reference proteome</keyword>
<evidence type="ECO:0000259" key="1">
    <source>
        <dbReference type="Pfam" id="PF03457"/>
    </source>
</evidence>
<name>K0SWL4_THAOC</name>
<gene>
    <name evidence="2" type="ORF">THAOC_16752</name>
</gene>
<evidence type="ECO:0000313" key="2">
    <source>
        <dbReference type="EMBL" id="EJK62627.1"/>
    </source>
</evidence>
<dbReference type="Pfam" id="PF03457">
    <property type="entry name" value="HA"/>
    <property type="match status" value="1"/>
</dbReference>
<feature type="domain" description="Helicase-associated" evidence="1">
    <location>
        <begin position="29"/>
        <end position="83"/>
    </location>
</feature>
<organism evidence="2 3">
    <name type="scientific">Thalassiosira oceanica</name>
    <name type="common">Marine diatom</name>
    <dbReference type="NCBI Taxonomy" id="159749"/>
    <lineage>
        <taxon>Eukaryota</taxon>
        <taxon>Sar</taxon>
        <taxon>Stramenopiles</taxon>
        <taxon>Ochrophyta</taxon>
        <taxon>Bacillariophyta</taxon>
        <taxon>Coscinodiscophyceae</taxon>
        <taxon>Thalassiosirophycidae</taxon>
        <taxon>Thalassiosirales</taxon>
        <taxon>Thalassiosiraceae</taxon>
        <taxon>Thalassiosira</taxon>
    </lineage>
</organism>
<accession>K0SWL4</accession>
<dbReference type="Gene3D" id="6.10.140.530">
    <property type="match status" value="1"/>
</dbReference>
<reference evidence="2 3" key="1">
    <citation type="journal article" date="2012" name="Genome Biol.">
        <title>Genome and low-iron response of an oceanic diatom adapted to chronic iron limitation.</title>
        <authorList>
            <person name="Lommer M."/>
            <person name="Specht M."/>
            <person name="Roy A.S."/>
            <person name="Kraemer L."/>
            <person name="Andreson R."/>
            <person name="Gutowska M.A."/>
            <person name="Wolf J."/>
            <person name="Bergner S.V."/>
            <person name="Schilhabel M.B."/>
            <person name="Klostermeier U.C."/>
            <person name="Beiko R.G."/>
            <person name="Rosenstiel P."/>
            <person name="Hippler M."/>
            <person name="Laroche J."/>
        </authorList>
    </citation>
    <scope>NUCLEOTIDE SEQUENCE [LARGE SCALE GENOMIC DNA]</scope>
    <source>
        <strain evidence="2 3">CCMP1005</strain>
    </source>
</reference>
<dbReference type="Proteomes" id="UP000266841">
    <property type="component" value="Unassembled WGS sequence"/>
</dbReference>
<evidence type="ECO:0000313" key="3">
    <source>
        <dbReference type="Proteomes" id="UP000266841"/>
    </source>
</evidence>
<proteinExistence type="predicted"/>